<comment type="caution">
    <text evidence="3">The sequence shown here is derived from an EMBL/GenBank/DDBJ whole genome shotgun (WGS) entry which is preliminary data.</text>
</comment>
<reference evidence="3 4" key="1">
    <citation type="submission" date="2024-03" db="EMBL/GenBank/DDBJ databases">
        <title>Mouse gut bacterial collection (mGBC) of GemPharmatech.</title>
        <authorList>
            <person name="He Y."/>
            <person name="Dong L."/>
            <person name="Wu D."/>
            <person name="Gao X."/>
            <person name="Lin Z."/>
        </authorList>
    </citation>
    <scope>NUCLEOTIDE SEQUENCE [LARGE SCALE GENOMIC DNA]</scope>
    <source>
        <strain evidence="3 4">15-30</strain>
    </source>
</reference>
<keyword evidence="2" id="KW-1133">Transmembrane helix</keyword>
<keyword evidence="2" id="KW-0812">Transmembrane</keyword>
<evidence type="ECO:0000313" key="4">
    <source>
        <dbReference type="Proteomes" id="UP001565236"/>
    </source>
</evidence>
<proteinExistence type="predicted"/>
<feature type="transmembrane region" description="Helical" evidence="2">
    <location>
        <begin position="17"/>
        <end position="38"/>
    </location>
</feature>
<protein>
    <submittedName>
        <fullName evidence="3">Uncharacterized protein</fullName>
    </submittedName>
</protein>
<keyword evidence="4" id="KW-1185">Reference proteome</keyword>
<sequence length="835" mass="91521">MINNIELYYGASGLKEAGYSATNLIVGVFLIFAAFQLVKIRGPILSLFTDWLDEVIRILTMAENSAFGGTMQGYDQLNPNKLGGVGMDGKNGVNSDNFSKGMGQTAAQASAGGGYGMPASGSPGDGGVTGGSMKRSNRLSNPRGALGRLRNAKAIYNDQKRARLARRGELDNPASATNFDKGIAAMKTMRNAVVPELVSVVDGAMGTHMGSDLRGIYDANLDDDLSKFDQNARMQEELKGFNTEKLEDNDDIDIHGALDGTQSSGDEIARRNEGNDNYDLDGNQIDKQNIYDVVVDSEGNPLAEFVDQHGEYVPPETVVGDAETGYRDLDGNEVYMDTPDKVYEDEDGNIYTPRQITRNENGDLIVDKKIESDIIPVAGTEGAYRGTDGNLYSENEVFKEAGDYFAIDEDGDKVPVGRLSNSGEYKDSEGNVFNSNDPNTEILSRENGSLYARTKVGSQKVQESSYVDGNGNSYDEQSVSRAYIDGEGNLTRDKYSSYRSLDGTAIASENIKRDAQGNPLKDDKGYILKNPLTNELTGKQITRAVGGNTNRLVDPRDRDGIPLYEEYTDSRGNMYGGNNVLTKHAVKSGNSIIPVSKNDKGIYVDDNGKEYSKDRVEAMNFARDGEKIVRVNNTGNYVDGNGDRKRVASSIIGATNKNGNFVEISKRETKKVAATKKTLTSSGVTNVASGISGNREIMKKRLQQANDRTEQMYRNFHNNPRSKENVQALEDAKYHRRKIIKNMDIRDLPKGINISKSDIDARKEIQSTVLDVRNSLYELQKAKERLNSGLGSSTKDTVTSLENKLDNAGVKKSIYNKSANDLKYILLDLDKYING</sequence>
<keyword evidence="2" id="KW-0472">Membrane</keyword>
<dbReference type="Proteomes" id="UP001565236">
    <property type="component" value="Unassembled WGS sequence"/>
</dbReference>
<gene>
    <name evidence="3" type="ORF">AALT52_01330</name>
</gene>
<evidence type="ECO:0000313" key="3">
    <source>
        <dbReference type="EMBL" id="MEY8661541.1"/>
    </source>
</evidence>
<accession>A0ABV4DM37</accession>
<feature type="region of interest" description="Disordered" evidence="1">
    <location>
        <begin position="258"/>
        <end position="277"/>
    </location>
</feature>
<dbReference type="RefSeq" id="WP_369940349.1">
    <property type="nucleotide sequence ID" value="NZ_JBCLUF010000003.1"/>
</dbReference>
<dbReference type="EMBL" id="JBCLUF010000003">
    <property type="protein sequence ID" value="MEY8661541.1"/>
    <property type="molecule type" value="Genomic_DNA"/>
</dbReference>
<organism evidence="3 4">
    <name type="scientific">Ligilactobacillus faecis</name>
    <dbReference type="NCBI Taxonomy" id="762833"/>
    <lineage>
        <taxon>Bacteria</taxon>
        <taxon>Bacillati</taxon>
        <taxon>Bacillota</taxon>
        <taxon>Bacilli</taxon>
        <taxon>Lactobacillales</taxon>
        <taxon>Lactobacillaceae</taxon>
        <taxon>Ligilactobacillus</taxon>
    </lineage>
</organism>
<evidence type="ECO:0000256" key="2">
    <source>
        <dbReference type="SAM" id="Phobius"/>
    </source>
</evidence>
<feature type="region of interest" description="Disordered" evidence="1">
    <location>
        <begin position="109"/>
        <end position="144"/>
    </location>
</feature>
<evidence type="ECO:0000256" key="1">
    <source>
        <dbReference type="SAM" id="MobiDB-lite"/>
    </source>
</evidence>
<name>A0ABV4DM37_9LACO</name>